<organism evidence="3 4">
    <name type="scientific">Vitis rotundifolia</name>
    <name type="common">Muscadine grape</name>
    <dbReference type="NCBI Taxonomy" id="103349"/>
    <lineage>
        <taxon>Eukaryota</taxon>
        <taxon>Viridiplantae</taxon>
        <taxon>Streptophyta</taxon>
        <taxon>Embryophyta</taxon>
        <taxon>Tracheophyta</taxon>
        <taxon>Spermatophyta</taxon>
        <taxon>Magnoliopsida</taxon>
        <taxon>eudicotyledons</taxon>
        <taxon>Gunneridae</taxon>
        <taxon>Pentapetalae</taxon>
        <taxon>rosids</taxon>
        <taxon>Vitales</taxon>
        <taxon>Vitaceae</taxon>
        <taxon>Viteae</taxon>
        <taxon>Vitis</taxon>
    </lineage>
</organism>
<reference evidence="3 4" key="1">
    <citation type="journal article" date="2023" name="BMC Biotechnol.">
        <title>Vitis rotundifolia cv Carlos genome sequencing.</title>
        <authorList>
            <person name="Huff M."/>
            <person name="Hulse-Kemp A."/>
            <person name="Scheffler B."/>
            <person name="Youngblood R."/>
            <person name="Simpson S."/>
            <person name="Babiker E."/>
            <person name="Staton M."/>
        </authorList>
    </citation>
    <scope>NUCLEOTIDE SEQUENCE [LARGE SCALE GENOMIC DNA]</scope>
    <source>
        <tissue evidence="3">Leaf</tissue>
    </source>
</reference>
<dbReference type="InterPro" id="IPR026961">
    <property type="entry name" value="PGG_dom"/>
</dbReference>
<feature type="transmembrane region" description="Helical" evidence="1">
    <location>
        <begin position="220"/>
        <end position="241"/>
    </location>
</feature>
<feature type="transmembrane region" description="Helical" evidence="1">
    <location>
        <begin position="176"/>
        <end position="199"/>
    </location>
</feature>
<evidence type="ECO:0000259" key="2">
    <source>
        <dbReference type="Pfam" id="PF13962"/>
    </source>
</evidence>
<sequence>MVEKILEVNPVAINDKNKEKKNVVLLAVENRQLEVYELLVKRKFRKDSVFRAVDNDGNSALHLAAMLSNYQPWHIPGAALQMQWEMKWYKYVKNSMPPHFFSHHNNKELTPKEIFTEAHSDLVKRGGKWLNSTSTSCSLVATLIATVAFATSATVPGSFNEKNGEPNFAHQSAFELFAVSSLIALCCSVTSLVMFLAILTSRHQEDDFHEDLPQKLLFGLTALFISIAAILVSFCAGHFFVLKDELKRAALPVYAVFCLPISFFAKVQFPLYFDILWATFRKVPQRSYKVAL</sequence>
<gene>
    <name evidence="3" type="ORF">PVL29_011784</name>
</gene>
<protein>
    <recommendedName>
        <fullName evidence="2">PGG domain-containing protein</fullName>
    </recommendedName>
</protein>
<dbReference type="Proteomes" id="UP001168098">
    <property type="component" value="Unassembled WGS sequence"/>
</dbReference>
<feature type="domain" description="PGG" evidence="2">
    <location>
        <begin position="128"/>
        <end position="240"/>
    </location>
</feature>
<name>A0AA38ZQ19_VITRO</name>
<evidence type="ECO:0000256" key="1">
    <source>
        <dbReference type="SAM" id="Phobius"/>
    </source>
</evidence>
<dbReference type="InterPro" id="IPR036770">
    <property type="entry name" value="Ankyrin_rpt-contain_sf"/>
</dbReference>
<keyword evidence="1" id="KW-0472">Membrane</keyword>
<feature type="transmembrane region" description="Helical" evidence="1">
    <location>
        <begin position="137"/>
        <end position="156"/>
    </location>
</feature>
<dbReference type="Gene3D" id="1.25.40.20">
    <property type="entry name" value="Ankyrin repeat-containing domain"/>
    <property type="match status" value="1"/>
</dbReference>
<keyword evidence="4" id="KW-1185">Reference proteome</keyword>
<keyword evidence="1" id="KW-1133">Transmembrane helix</keyword>
<comment type="caution">
    <text evidence="3">The sequence shown here is derived from an EMBL/GenBank/DDBJ whole genome shotgun (WGS) entry which is preliminary data.</text>
</comment>
<feature type="transmembrane region" description="Helical" evidence="1">
    <location>
        <begin position="253"/>
        <end position="280"/>
    </location>
</feature>
<dbReference type="EMBL" id="JARBHA010000009">
    <property type="protein sequence ID" value="KAJ9692855.1"/>
    <property type="molecule type" value="Genomic_DNA"/>
</dbReference>
<dbReference type="PANTHER" id="PTHR24177:SF103">
    <property type="entry name" value="PGG DOMAIN-CONTAINING PROTEIN"/>
    <property type="match status" value="1"/>
</dbReference>
<dbReference type="GO" id="GO:0016020">
    <property type="term" value="C:membrane"/>
    <property type="evidence" value="ECO:0007669"/>
    <property type="project" value="TreeGrafter"/>
</dbReference>
<dbReference type="SUPFAM" id="SSF48403">
    <property type="entry name" value="Ankyrin repeat"/>
    <property type="match status" value="1"/>
</dbReference>
<evidence type="ECO:0000313" key="4">
    <source>
        <dbReference type="Proteomes" id="UP001168098"/>
    </source>
</evidence>
<accession>A0AA38ZQ19</accession>
<evidence type="ECO:0000313" key="3">
    <source>
        <dbReference type="EMBL" id="KAJ9692855.1"/>
    </source>
</evidence>
<dbReference type="Pfam" id="PF13962">
    <property type="entry name" value="PGG"/>
    <property type="match status" value="1"/>
</dbReference>
<dbReference type="AlphaFoldDB" id="A0AA38ZQ19"/>
<proteinExistence type="predicted"/>
<keyword evidence="1" id="KW-0812">Transmembrane</keyword>
<dbReference type="PANTHER" id="PTHR24177">
    <property type="entry name" value="CASKIN"/>
    <property type="match status" value="1"/>
</dbReference>